<dbReference type="PANTHER" id="PTHR19446">
    <property type="entry name" value="REVERSE TRANSCRIPTASES"/>
    <property type="match status" value="1"/>
</dbReference>
<dbReference type="RefSeq" id="XP_036532665.1">
    <property type="nucleotide sequence ID" value="XM_036676568.1"/>
</dbReference>
<protein>
    <recommendedName>
        <fullName evidence="3">Reverse transcriptase domain-containing protein</fullName>
    </recommendedName>
</protein>
<dbReference type="Proteomes" id="UP000547976">
    <property type="component" value="Unassembled WGS sequence"/>
</dbReference>
<dbReference type="InterPro" id="IPR036691">
    <property type="entry name" value="Endo/exonu/phosph_ase_sf"/>
</dbReference>
<evidence type="ECO:0000259" key="3">
    <source>
        <dbReference type="PROSITE" id="PS50878"/>
    </source>
</evidence>
<evidence type="ECO:0000313" key="4">
    <source>
        <dbReference type="EMBL" id="KAF5587302.1"/>
    </source>
</evidence>
<comment type="subcellular location">
    <subcellularLocation>
        <location evidence="1">Mitochondrion</location>
    </subcellularLocation>
</comment>
<evidence type="ECO:0000313" key="5">
    <source>
        <dbReference type="Proteomes" id="UP000547976"/>
    </source>
</evidence>
<dbReference type="PROSITE" id="PS50878">
    <property type="entry name" value="RT_POL"/>
    <property type="match status" value="1"/>
</dbReference>
<evidence type="ECO:0000256" key="1">
    <source>
        <dbReference type="ARBA" id="ARBA00004173"/>
    </source>
</evidence>
<feature type="domain" description="Reverse transcriptase" evidence="3">
    <location>
        <begin position="562"/>
        <end position="848"/>
    </location>
</feature>
<dbReference type="EMBL" id="JAAOAV010000237">
    <property type="protein sequence ID" value="KAF5587302.1"/>
    <property type="molecule type" value="Genomic_DNA"/>
</dbReference>
<dbReference type="InterPro" id="IPR005135">
    <property type="entry name" value="Endo/exonuclease/phosphatase"/>
</dbReference>
<name>A0A8H5P279_GIBSU</name>
<accession>A0A8H5P279</accession>
<dbReference type="OrthoDB" id="4842715at2759"/>
<dbReference type="GO" id="GO:0003824">
    <property type="term" value="F:catalytic activity"/>
    <property type="evidence" value="ECO:0007669"/>
    <property type="project" value="InterPro"/>
</dbReference>
<comment type="caution">
    <text evidence="4">The sequence shown here is derived from an EMBL/GenBank/DDBJ whole genome shotgun (WGS) entry which is preliminary data.</text>
</comment>
<dbReference type="Pfam" id="PF14529">
    <property type="entry name" value="Exo_endo_phos_2"/>
    <property type="match status" value="1"/>
</dbReference>
<dbReference type="SUPFAM" id="SSF56219">
    <property type="entry name" value="DNase I-like"/>
    <property type="match status" value="1"/>
</dbReference>
<dbReference type="Pfam" id="PF00078">
    <property type="entry name" value="RVT_1"/>
    <property type="match status" value="1"/>
</dbReference>
<dbReference type="Gene3D" id="3.60.10.10">
    <property type="entry name" value="Endonuclease/exonuclease/phosphatase"/>
    <property type="match status" value="1"/>
</dbReference>
<dbReference type="GO" id="GO:0005739">
    <property type="term" value="C:mitochondrion"/>
    <property type="evidence" value="ECO:0007669"/>
    <property type="project" value="UniProtKB-SubCell"/>
</dbReference>
<dbReference type="GeneID" id="59311286"/>
<dbReference type="InterPro" id="IPR043502">
    <property type="entry name" value="DNA/RNA_pol_sf"/>
</dbReference>
<dbReference type="SUPFAM" id="SSF56672">
    <property type="entry name" value="DNA/RNA polymerases"/>
    <property type="match status" value="1"/>
</dbReference>
<reference evidence="4 5" key="1">
    <citation type="submission" date="2020-05" db="EMBL/GenBank/DDBJ databases">
        <title>Identification and distribution of gene clusters putatively required for synthesis of sphingolipid metabolism inhibitors in phylogenetically diverse species of the filamentous fungus Fusarium.</title>
        <authorList>
            <person name="Kim H.-S."/>
            <person name="Busman M."/>
            <person name="Brown D.W."/>
            <person name="Divon H."/>
            <person name="Uhlig S."/>
            <person name="Proctor R.H."/>
        </authorList>
    </citation>
    <scope>NUCLEOTIDE SEQUENCE [LARGE SCALE GENOMIC DNA]</scope>
    <source>
        <strain evidence="4 5">NRRL 66333</strain>
    </source>
</reference>
<dbReference type="InterPro" id="IPR000477">
    <property type="entry name" value="RT_dom"/>
</dbReference>
<keyword evidence="5" id="KW-1185">Reference proteome</keyword>
<proteinExistence type="predicted"/>
<organism evidence="4 5">
    <name type="scientific">Gibberella subglutinans</name>
    <name type="common">Fusarium subglutinans</name>
    <dbReference type="NCBI Taxonomy" id="42677"/>
    <lineage>
        <taxon>Eukaryota</taxon>
        <taxon>Fungi</taxon>
        <taxon>Dikarya</taxon>
        <taxon>Ascomycota</taxon>
        <taxon>Pezizomycotina</taxon>
        <taxon>Sordariomycetes</taxon>
        <taxon>Hypocreomycetidae</taxon>
        <taxon>Hypocreales</taxon>
        <taxon>Nectriaceae</taxon>
        <taxon>Fusarium</taxon>
        <taxon>Fusarium fujikuroi species complex</taxon>
    </lineage>
</organism>
<evidence type="ECO:0000256" key="2">
    <source>
        <dbReference type="ARBA" id="ARBA00023128"/>
    </source>
</evidence>
<dbReference type="CDD" id="cd01650">
    <property type="entry name" value="RT_nLTR_like"/>
    <property type="match status" value="1"/>
</dbReference>
<sequence length="1448" mass="164286">MQATNHENTMIEDLEYMNIDEELSEFDDDHIDGGEIREDETLLKEITIWSVNLKGAPIRIRHLETALRLAPENERPLVLAIQDPPNRLAFHNIPGYNIFFSSDHPITEEQYPTWRNGASATGTNATTNATTNAATNAAPTVAPIAATSDGTSGATNPPNGTDPPASAAELLMHSVCFYVHKSIPTTSWRAIMDTGVNNGLVATLQILTAERILTIHNVYDRNNRLDLDALFERIDDTTGDAVLVGDFNLHHRSWSGHTRNETAKSRDFYERVSSSNMQLLTIPGTITYSNSQDESVRSSTIDLTFVNRTIVPHVVYCRIHSAPGFRSDHRIIETKITRSIGTKVRTKACLDRVDQKTFMKELAKHLPPKSDPLSTREQIISYLSKIIQALRETIRSVAPVIEIGLQRKRQTILEKQLNDRVRDKRELWRMFTEAEPPSIRKTFHLASLGQKIRRPVESSQLPTMIYGGMENADTPKKKVSMFKKVIFRANKGPKSCRAPVSADFTGRGEEMHIRQSLTDKELEEIIKGLPRWKSTGPDEVPYEAIQLGGDELRSHLLRAFQVCLNMSYHPANFKDAILVMVRKSGKPANMPTSWRPLALLSCLGKILEKIVASRMQEALKANPHLLPARQFGWRTTSEALEYMLDKVYSAWALGKVVTIMGLDISGAYDNVWRQALIQTLADKGFPRWIVDMIQSFLSDRTASFHLPGIISDRFDLNTGVPQGSPLSPILFLFFAAPLLQRAKTFSEHPVELNGKRSKVNLSAFAFVDDIYLMAISDSYEANCKGLEMLHESVMTTADELDLRFGAGKYKIMHFKKQQSKKGHNKVIPNIPDFHEEPVLNMKILGVIVSSDLTWGEHITTIIGKAKQRIGYLSFISGPHWGPNLKTMRLFFISKIRPVFTYACGAWFIRRERDEDKISYQINNKQMKRLEDAYTFCLRKISGAFYRTAPQILEKEMFVENIWTVLHSQATLQRAKLLSSPRPLWRTDKTYNFLKSGVRNPYDDLNLDAWACVINLFESINFNEDPERREKGLNALADPKARNIRLRKFIKVRATRSCRVRWEKYVLHRRIERARTSRGDNSAQLPAALTEPWGRKSLGYYKKNMSRAQTTILLHCRTEFIGLKAHLSKTGIKEGGCGRCACGKFRETPFHLFVQCERLKDARKNLEERVGHTSYQDLLTKDSRVATQWALKYFDIEQFDSVSWTMQTHHLLTHGLHPLAFPPEGGTRGLQAGIILTLRGIRRIALLGRGEGVVDRTLRLFVPSLSPRDAWRSLWCTPSTTTPPLPYHRTVAWCILHSLDPGWLPPRWWVPLLPPGMLSYTMSIQLPGEGGSSTVMRSRLGSSLWQFEAIRWSDCPFEALLEAELSHCVKPEVYFLSATIAPTYVLSRNFLAQAKPPKQDVKYASSTEPSFSHELDLLLPFLVLLRVCIKGSPCSPFLPDDFDDLWRDA</sequence>
<keyword evidence="2" id="KW-0496">Mitochondrion</keyword>
<gene>
    <name evidence="4" type="ORF">FSUBG_11842</name>
</gene>